<name>A0A1I7S261_BURXY</name>
<proteinExistence type="predicted"/>
<dbReference type="Proteomes" id="UP000582659">
    <property type="component" value="Unassembled WGS sequence"/>
</dbReference>
<feature type="compositionally biased region" description="Acidic residues" evidence="1">
    <location>
        <begin position="173"/>
        <end position="227"/>
    </location>
</feature>
<evidence type="ECO:0000313" key="5">
    <source>
        <dbReference type="WBParaSite" id="BXY_0709000.1"/>
    </source>
</evidence>
<feature type="compositionally biased region" description="Polar residues" evidence="1">
    <location>
        <begin position="50"/>
        <end position="59"/>
    </location>
</feature>
<keyword evidence="4" id="KW-1185">Reference proteome</keyword>
<evidence type="ECO:0000313" key="3">
    <source>
        <dbReference type="Proteomes" id="UP000095284"/>
    </source>
</evidence>
<protein>
    <submittedName>
        <fullName evidence="2">(pine wood nematode) hypothetical protein</fullName>
    </submittedName>
</protein>
<feature type="compositionally biased region" description="Polar residues" evidence="1">
    <location>
        <begin position="96"/>
        <end position="107"/>
    </location>
</feature>
<feature type="compositionally biased region" description="Basic and acidic residues" evidence="1">
    <location>
        <begin position="149"/>
        <end position="158"/>
    </location>
</feature>
<accession>A0A1I7S261</accession>
<dbReference type="WBParaSite" id="BXY_0709000.1">
    <property type="protein sequence ID" value="BXY_0709000.1"/>
    <property type="gene ID" value="BXY_0709000"/>
</dbReference>
<dbReference type="AlphaFoldDB" id="A0A1I7S261"/>
<evidence type="ECO:0000313" key="4">
    <source>
        <dbReference type="Proteomes" id="UP000659654"/>
    </source>
</evidence>
<dbReference type="Proteomes" id="UP000659654">
    <property type="component" value="Unassembled WGS sequence"/>
</dbReference>
<reference evidence="5" key="1">
    <citation type="submission" date="2016-11" db="UniProtKB">
        <authorList>
            <consortium name="WormBaseParasite"/>
        </authorList>
    </citation>
    <scope>IDENTIFICATION</scope>
</reference>
<sequence length="287" mass="32308">MSSEASTNVKEVKGESPAVPAQPKSPKMSAPKRKHLLTPPRKAVSFIGKMNSQGRTSGDVQEEFSELEFGLYGRLGQAKRLEVEGPVLNGLASGSGLENQGFNQGKVSSGDRETDSAERELWSDFDLETSFGDLGLDSGFFDDPGNKTGLDDHQKVEVGQDLGQGKGSPGLEEGYDAEDEEEMEEESQEEYEEEYEEYEEEYEEYEEEYGEYEDQEEWESEDSEWDEDKTHDVALRGGFKRTPPPSDWDEEQEWYMEAPERDPAFVARRNRLLEALGPAGARLLNMD</sequence>
<feature type="region of interest" description="Disordered" evidence="1">
    <location>
        <begin position="142"/>
        <end position="251"/>
    </location>
</feature>
<dbReference type="EMBL" id="CAJFDI010000004">
    <property type="protein sequence ID" value="CAD5225651.1"/>
    <property type="molecule type" value="Genomic_DNA"/>
</dbReference>
<evidence type="ECO:0000313" key="2">
    <source>
        <dbReference type="EMBL" id="CAD5225651.1"/>
    </source>
</evidence>
<organism evidence="3 5">
    <name type="scientific">Bursaphelenchus xylophilus</name>
    <name type="common">Pinewood nematode worm</name>
    <name type="synonym">Aphelenchoides xylophilus</name>
    <dbReference type="NCBI Taxonomy" id="6326"/>
    <lineage>
        <taxon>Eukaryota</taxon>
        <taxon>Metazoa</taxon>
        <taxon>Ecdysozoa</taxon>
        <taxon>Nematoda</taxon>
        <taxon>Chromadorea</taxon>
        <taxon>Rhabditida</taxon>
        <taxon>Tylenchina</taxon>
        <taxon>Tylenchomorpha</taxon>
        <taxon>Aphelenchoidea</taxon>
        <taxon>Aphelenchoididae</taxon>
        <taxon>Bursaphelenchus</taxon>
    </lineage>
</organism>
<reference evidence="2" key="2">
    <citation type="submission" date="2020-09" db="EMBL/GenBank/DDBJ databases">
        <authorList>
            <person name="Kikuchi T."/>
        </authorList>
    </citation>
    <scope>NUCLEOTIDE SEQUENCE</scope>
    <source>
        <strain evidence="2">Ka4C1</strain>
    </source>
</reference>
<dbReference type="EMBL" id="CAJFCV020000004">
    <property type="protein sequence ID" value="CAG9114877.1"/>
    <property type="molecule type" value="Genomic_DNA"/>
</dbReference>
<dbReference type="Proteomes" id="UP000095284">
    <property type="component" value="Unplaced"/>
</dbReference>
<feature type="compositionally biased region" description="Basic and acidic residues" evidence="1">
    <location>
        <begin position="109"/>
        <end position="118"/>
    </location>
</feature>
<evidence type="ECO:0000256" key="1">
    <source>
        <dbReference type="SAM" id="MobiDB-lite"/>
    </source>
</evidence>
<gene>
    <name evidence="2" type="ORF">BXYJ_LOCUS8651</name>
</gene>
<feature type="region of interest" description="Disordered" evidence="1">
    <location>
        <begin position="92"/>
        <end position="118"/>
    </location>
</feature>
<feature type="region of interest" description="Disordered" evidence="1">
    <location>
        <begin position="1"/>
        <end position="61"/>
    </location>
</feature>